<reference evidence="1" key="1">
    <citation type="submission" date="2015-04" db="UniProtKB">
        <authorList>
            <consortium name="EnsemblPlants"/>
        </authorList>
    </citation>
    <scope>IDENTIFICATION</scope>
</reference>
<protein>
    <submittedName>
        <fullName evidence="1">Uncharacterized protein</fullName>
    </submittedName>
</protein>
<proteinExistence type="predicted"/>
<dbReference type="HOGENOM" id="CLU_201413_0_0_1"/>
<dbReference type="Gramene" id="OMERI11G14340.1">
    <property type="protein sequence ID" value="OMERI11G14340.1"/>
    <property type="gene ID" value="OMERI11G14340"/>
</dbReference>
<dbReference type="EnsemblPlants" id="OMERI11G14340.1">
    <property type="protein sequence ID" value="OMERI11G14340.1"/>
    <property type="gene ID" value="OMERI11G14340"/>
</dbReference>
<dbReference type="AlphaFoldDB" id="A0A0E0F6X1"/>
<evidence type="ECO:0000313" key="2">
    <source>
        <dbReference type="Proteomes" id="UP000008021"/>
    </source>
</evidence>
<dbReference type="Proteomes" id="UP000008021">
    <property type="component" value="Chromosome 11"/>
</dbReference>
<keyword evidence="2" id="KW-1185">Reference proteome</keyword>
<name>A0A0E0F6X1_9ORYZ</name>
<reference evidence="1" key="2">
    <citation type="submission" date="2018-05" db="EMBL/GenBank/DDBJ databases">
        <title>OmerRS3 (Oryza meridionalis Reference Sequence Version 3).</title>
        <authorList>
            <person name="Zhang J."/>
            <person name="Kudrna D."/>
            <person name="Lee S."/>
            <person name="Talag J."/>
            <person name="Welchert J."/>
            <person name="Wing R.A."/>
        </authorList>
    </citation>
    <scope>NUCLEOTIDE SEQUENCE [LARGE SCALE GENOMIC DNA]</scope>
    <source>
        <strain evidence="1">cv. OR44</strain>
    </source>
</reference>
<accession>A0A0E0F6X1</accession>
<sequence length="73" mass="8703">MGARHIGQPIQMWKAFDTLFMMVCWLIWKECNARVFNQPYRTTDQIFNGISEEIVIWKDAGIFQMLYRISSRA</sequence>
<organism evidence="1">
    <name type="scientific">Oryza meridionalis</name>
    <dbReference type="NCBI Taxonomy" id="40149"/>
    <lineage>
        <taxon>Eukaryota</taxon>
        <taxon>Viridiplantae</taxon>
        <taxon>Streptophyta</taxon>
        <taxon>Embryophyta</taxon>
        <taxon>Tracheophyta</taxon>
        <taxon>Spermatophyta</taxon>
        <taxon>Magnoliopsida</taxon>
        <taxon>Liliopsida</taxon>
        <taxon>Poales</taxon>
        <taxon>Poaceae</taxon>
        <taxon>BOP clade</taxon>
        <taxon>Oryzoideae</taxon>
        <taxon>Oryzeae</taxon>
        <taxon>Oryzinae</taxon>
        <taxon>Oryza</taxon>
    </lineage>
</organism>
<evidence type="ECO:0000313" key="1">
    <source>
        <dbReference type="EnsemblPlants" id="OMERI11G14340.1"/>
    </source>
</evidence>